<gene>
    <name evidence="5" type="ORF">TWF106_006666</name>
    <name evidence="4" type="ORF">TWF191_010713</name>
    <name evidence="3" type="ORF">TWF679_000524</name>
</gene>
<evidence type="ECO:0000256" key="2">
    <source>
        <dbReference type="ARBA" id="ARBA00022801"/>
    </source>
</evidence>
<comment type="caution">
    <text evidence="5">The sequence shown here is derived from an EMBL/GenBank/DDBJ whole genome shotgun (WGS) entry which is preliminary data.</text>
</comment>
<dbReference type="SUPFAM" id="SSF54637">
    <property type="entry name" value="Thioesterase/thiol ester dehydrase-isomerase"/>
    <property type="match status" value="1"/>
</dbReference>
<evidence type="ECO:0000313" key="4">
    <source>
        <dbReference type="EMBL" id="KAF3211636.1"/>
    </source>
</evidence>
<dbReference type="OrthoDB" id="2420454at2759"/>
<dbReference type="InterPro" id="IPR050563">
    <property type="entry name" value="4-hydroxybenzoyl-CoA_TE"/>
</dbReference>
<evidence type="ECO:0000313" key="6">
    <source>
        <dbReference type="Proteomes" id="UP000472727"/>
    </source>
</evidence>
<evidence type="ECO:0000313" key="5">
    <source>
        <dbReference type="EMBL" id="KAF3220607.1"/>
    </source>
</evidence>
<dbReference type="CDD" id="cd00586">
    <property type="entry name" value="4HBT"/>
    <property type="match status" value="1"/>
</dbReference>
<evidence type="ECO:0000313" key="3">
    <source>
        <dbReference type="EMBL" id="KAF3201038.1"/>
    </source>
</evidence>
<proteinExistence type="inferred from homology"/>
<dbReference type="EMBL" id="WIWS01000032">
    <property type="protein sequence ID" value="KAF3220607.1"/>
    <property type="molecule type" value="Genomic_DNA"/>
</dbReference>
<dbReference type="GO" id="GO:0047617">
    <property type="term" value="F:fatty acyl-CoA hydrolase activity"/>
    <property type="evidence" value="ECO:0007669"/>
    <property type="project" value="TreeGrafter"/>
</dbReference>
<reference evidence="6 7" key="1">
    <citation type="submission" date="2019-06" db="EMBL/GenBank/DDBJ databases">
        <authorList>
            <person name="Palmer J.M."/>
        </authorList>
    </citation>
    <scope>NUCLEOTIDE SEQUENCE [LARGE SCALE GENOMIC DNA]</scope>
    <source>
        <strain evidence="5 6">TWF106</strain>
        <strain evidence="4 7">TWF191</strain>
        <strain evidence="3">TWF679</strain>
    </source>
</reference>
<evidence type="ECO:0000313" key="7">
    <source>
        <dbReference type="Proteomes" id="UP000483672"/>
    </source>
</evidence>
<dbReference type="PANTHER" id="PTHR31793">
    <property type="entry name" value="4-HYDROXYBENZOYL-COA THIOESTERASE FAMILY MEMBER"/>
    <property type="match status" value="1"/>
</dbReference>
<dbReference type="AlphaFoldDB" id="A0A6G1M2Y6"/>
<dbReference type="Proteomes" id="UP000483672">
    <property type="component" value="Unassembled WGS sequence"/>
</dbReference>
<dbReference type="Pfam" id="PF13279">
    <property type="entry name" value="4HBT_2"/>
    <property type="match status" value="1"/>
</dbReference>
<accession>A0A6G1M2Y6</accession>
<name>A0A6G1M2Y6_ORBOL</name>
<keyword evidence="2" id="KW-0378">Hydrolase</keyword>
<dbReference type="PANTHER" id="PTHR31793:SF27">
    <property type="entry name" value="NOVEL THIOESTERASE SUPERFAMILY DOMAIN AND SAPOSIN A-TYPE DOMAIN CONTAINING PROTEIN (0610012H03RIK)"/>
    <property type="match status" value="1"/>
</dbReference>
<comment type="similarity">
    <text evidence="1">Belongs to the 4-hydroxybenzoyl-CoA thioesterase family.</text>
</comment>
<dbReference type="Proteomes" id="UP000472727">
    <property type="component" value="Unassembled WGS sequence"/>
</dbReference>
<dbReference type="Proteomes" id="UP000614610">
    <property type="component" value="Unassembled WGS sequence"/>
</dbReference>
<dbReference type="EMBL" id="WIPF01000087">
    <property type="protein sequence ID" value="KAF3211636.1"/>
    <property type="molecule type" value="Genomic_DNA"/>
</dbReference>
<organism evidence="5 6">
    <name type="scientific">Orbilia oligospora</name>
    <name type="common">Nematode-trapping fungus</name>
    <name type="synonym">Arthrobotrys oligospora</name>
    <dbReference type="NCBI Taxonomy" id="2813651"/>
    <lineage>
        <taxon>Eukaryota</taxon>
        <taxon>Fungi</taxon>
        <taxon>Dikarya</taxon>
        <taxon>Ascomycota</taxon>
        <taxon>Pezizomycotina</taxon>
        <taxon>Orbiliomycetes</taxon>
        <taxon>Orbiliales</taxon>
        <taxon>Orbiliaceae</taxon>
        <taxon>Orbilia</taxon>
    </lineage>
</organism>
<dbReference type="EMBL" id="WIWT01000101">
    <property type="protein sequence ID" value="KAF3201038.1"/>
    <property type="molecule type" value="Genomic_DNA"/>
</dbReference>
<dbReference type="Gene3D" id="3.10.129.10">
    <property type="entry name" value="Hotdog Thioesterase"/>
    <property type="match status" value="1"/>
</dbReference>
<evidence type="ECO:0000256" key="1">
    <source>
        <dbReference type="ARBA" id="ARBA00005953"/>
    </source>
</evidence>
<protein>
    <submittedName>
        <fullName evidence="5">Uncharacterized protein</fullName>
    </submittedName>
</protein>
<sequence>MALKARLRQHYKYFLNNFQTRWSDNDQYGHVNNAIYYHYYDTIINQYLTTKCSLVPTKSTSIGLCVHSSSDYFKPVEFPNTLDLALAVTKLGKSSVTYEIGVFESGKDEVCAVGKFVHVFVDSEGRRPVGIQGDIRRGLEELLVDHERGNGAKL</sequence>
<dbReference type="InterPro" id="IPR029069">
    <property type="entry name" value="HotDog_dom_sf"/>
</dbReference>